<evidence type="ECO:0000256" key="1">
    <source>
        <dbReference type="ARBA" id="ARBA00004123"/>
    </source>
</evidence>
<accession>A0A1B5KSX8</accession>
<feature type="compositionally biased region" description="Polar residues" evidence="4">
    <location>
        <begin position="361"/>
        <end position="378"/>
    </location>
</feature>
<reference evidence="6" key="1">
    <citation type="journal article" date="2016" name="Genome Announc.">
        <title>Genome sequence of Ustilaginoidea virens IPU010, a rice pathogenic fungus causing false smut.</title>
        <authorList>
            <person name="Kumagai T."/>
            <person name="Ishii T."/>
            <person name="Terai G."/>
            <person name="Umemura M."/>
            <person name="Machida M."/>
            <person name="Asai K."/>
        </authorList>
    </citation>
    <scope>NUCLEOTIDE SEQUENCE [LARGE SCALE GENOMIC DNA]</scope>
    <source>
        <strain evidence="6">IPU010</strain>
    </source>
</reference>
<feature type="compositionally biased region" description="Acidic residues" evidence="4">
    <location>
        <begin position="382"/>
        <end position="391"/>
    </location>
</feature>
<name>A0A1B5KSX8_USTVR</name>
<comment type="caution">
    <text evidence="5">The sequence shown here is derived from an EMBL/GenBank/DDBJ whole genome shotgun (WGS) entry which is preliminary data.</text>
</comment>
<feature type="compositionally biased region" description="Acidic residues" evidence="4">
    <location>
        <begin position="399"/>
        <end position="408"/>
    </location>
</feature>
<evidence type="ECO:0000313" key="5">
    <source>
        <dbReference type="EMBL" id="GAO14007.1"/>
    </source>
</evidence>
<feature type="compositionally biased region" description="Low complexity" evidence="4">
    <location>
        <begin position="104"/>
        <end position="114"/>
    </location>
</feature>
<feature type="compositionally biased region" description="Basic and acidic residues" evidence="4">
    <location>
        <begin position="260"/>
        <end position="276"/>
    </location>
</feature>
<organism evidence="5 6">
    <name type="scientific">Ustilaginoidea virens</name>
    <name type="common">Rice false smut fungus</name>
    <name type="synonym">Villosiclava virens</name>
    <dbReference type="NCBI Taxonomy" id="1159556"/>
    <lineage>
        <taxon>Eukaryota</taxon>
        <taxon>Fungi</taxon>
        <taxon>Dikarya</taxon>
        <taxon>Ascomycota</taxon>
        <taxon>Pezizomycotina</taxon>
        <taxon>Sordariomycetes</taxon>
        <taxon>Hypocreomycetidae</taxon>
        <taxon>Hypocreales</taxon>
        <taxon>Clavicipitaceae</taxon>
        <taxon>Ustilaginoidea</taxon>
    </lineage>
</organism>
<feature type="coiled-coil region" evidence="3">
    <location>
        <begin position="214"/>
        <end position="241"/>
    </location>
</feature>
<dbReference type="GO" id="GO:0000445">
    <property type="term" value="C:THO complex part of transcription export complex"/>
    <property type="evidence" value="ECO:0007669"/>
    <property type="project" value="InterPro"/>
</dbReference>
<evidence type="ECO:0000256" key="4">
    <source>
        <dbReference type="SAM" id="MobiDB-lite"/>
    </source>
</evidence>
<keyword evidence="2" id="KW-0539">Nucleus</keyword>
<evidence type="ECO:0000256" key="3">
    <source>
        <dbReference type="SAM" id="Coils"/>
    </source>
</evidence>
<sequence length="408" mass="46008">MNAQIIEPCTPVPIVDKFRIQRSLPATLRLLLQTEFRGWIRTLDLHNAQGPKVSPPMMASSWELLDEKAEAELHKLRLLNVEEKPFKRITKRLAAISSVVSTSTTTTQDSASSQNGDGSASAAPRDSVKEDLTLDFAAFDSSIARLQFLHEANERERERYAADQKRILAECRAVRTNNGQLRVQLDAARATLARRKKFDELAERITSNRLLRPREDQLANLSKLEDECRDLERESETYKETWQERRDQFNRIMEEGMMLRRQIRDEKEEVDRREGMNEEGEDDADPDRDGTTPRLAASEIATPRPDGEAQDKPEGEEEDNNNPDLADTGTLAAGTPAPVRDVRSAHRLARSAASAPRTAGQHLQASSGASRSNQNYQRSADVDMENQEEVEEPGRDENMGGDEMEVDE</sequence>
<feature type="region of interest" description="Disordered" evidence="4">
    <location>
        <begin position="104"/>
        <end position="125"/>
    </location>
</feature>
<feature type="region of interest" description="Disordered" evidence="4">
    <location>
        <begin position="260"/>
        <end position="408"/>
    </location>
</feature>
<evidence type="ECO:0000256" key="2">
    <source>
        <dbReference type="ARBA" id="ARBA00023242"/>
    </source>
</evidence>
<protein>
    <recommendedName>
        <fullName evidence="7">Tho complex subunit 7/Mft1p</fullName>
    </recommendedName>
</protein>
<dbReference type="AlphaFoldDB" id="A0A1B5KSX8"/>
<feature type="compositionally biased region" description="Acidic residues" evidence="4">
    <location>
        <begin position="277"/>
        <end position="286"/>
    </location>
</feature>
<dbReference type="EMBL" id="BBTG02000018">
    <property type="protein sequence ID" value="GAO14007.1"/>
    <property type="molecule type" value="Genomic_DNA"/>
</dbReference>
<feature type="compositionally biased region" description="Low complexity" evidence="4">
    <location>
        <begin position="350"/>
        <end position="359"/>
    </location>
</feature>
<dbReference type="Proteomes" id="UP000054053">
    <property type="component" value="Unassembled WGS sequence"/>
</dbReference>
<keyword evidence="3" id="KW-0175">Coiled coil</keyword>
<gene>
    <name evidence="5" type="ORF">UVI_02035600</name>
</gene>
<evidence type="ECO:0000313" key="6">
    <source>
        <dbReference type="Proteomes" id="UP000054053"/>
    </source>
</evidence>
<proteinExistence type="predicted"/>
<dbReference type="GO" id="GO:0006397">
    <property type="term" value="P:mRNA processing"/>
    <property type="evidence" value="ECO:0007669"/>
    <property type="project" value="InterPro"/>
</dbReference>
<comment type="subcellular location">
    <subcellularLocation>
        <location evidence="1">Nucleus</location>
    </subcellularLocation>
</comment>
<dbReference type="InterPro" id="IPR008501">
    <property type="entry name" value="THOC7/Mft1"/>
</dbReference>
<dbReference type="Pfam" id="PF05615">
    <property type="entry name" value="THOC7"/>
    <property type="match status" value="1"/>
</dbReference>
<evidence type="ECO:0008006" key="7">
    <source>
        <dbReference type="Google" id="ProtNLM"/>
    </source>
</evidence>